<dbReference type="Proteomes" id="UP000499080">
    <property type="component" value="Unassembled WGS sequence"/>
</dbReference>
<reference evidence="1 2" key="1">
    <citation type="journal article" date="2019" name="Sci. Rep.">
        <title>Orb-weaving spider Araneus ventricosus genome elucidates the spidroin gene catalogue.</title>
        <authorList>
            <person name="Kono N."/>
            <person name="Nakamura H."/>
            <person name="Ohtoshi R."/>
            <person name="Moran D.A.P."/>
            <person name="Shinohara A."/>
            <person name="Yoshida Y."/>
            <person name="Fujiwara M."/>
            <person name="Mori M."/>
            <person name="Tomita M."/>
            <person name="Arakawa K."/>
        </authorList>
    </citation>
    <scope>NUCLEOTIDE SEQUENCE [LARGE SCALE GENOMIC DNA]</scope>
</reference>
<name>A0A4Y2HUB5_ARAVE</name>
<sequence>MGTLSVTILSSSLEEEGGVTKKGVAMVTLSITNISSLSRMGAGKKRSTEHAFFCSEMDAFGVYEQESNKKAIFGDGERVKVTNQLQTSGW</sequence>
<keyword evidence="2" id="KW-1185">Reference proteome</keyword>
<evidence type="ECO:0000313" key="2">
    <source>
        <dbReference type="Proteomes" id="UP000499080"/>
    </source>
</evidence>
<gene>
    <name evidence="1" type="ORF">AVEN_97908_1</name>
</gene>
<accession>A0A4Y2HUB5</accession>
<dbReference type="EMBL" id="BGPR01002161">
    <property type="protein sequence ID" value="GBM68775.1"/>
    <property type="molecule type" value="Genomic_DNA"/>
</dbReference>
<evidence type="ECO:0000313" key="1">
    <source>
        <dbReference type="EMBL" id="GBM68775.1"/>
    </source>
</evidence>
<proteinExistence type="predicted"/>
<dbReference type="AlphaFoldDB" id="A0A4Y2HUB5"/>
<protein>
    <submittedName>
        <fullName evidence="1">Uncharacterized protein</fullName>
    </submittedName>
</protein>
<comment type="caution">
    <text evidence="1">The sequence shown here is derived from an EMBL/GenBank/DDBJ whole genome shotgun (WGS) entry which is preliminary data.</text>
</comment>
<organism evidence="1 2">
    <name type="scientific">Araneus ventricosus</name>
    <name type="common">Orbweaver spider</name>
    <name type="synonym">Epeira ventricosa</name>
    <dbReference type="NCBI Taxonomy" id="182803"/>
    <lineage>
        <taxon>Eukaryota</taxon>
        <taxon>Metazoa</taxon>
        <taxon>Ecdysozoa</taxon>
        <taxon>Arthropoda</taxon>
        <taxon>Chelicerata</taxon>
        <taxon>Arachnida</taxon>
        <taxon>Araneae</taxon>
        <taxon>Araneomorphae</taxon>
        <taxon>Entelegynae</taxon>
        <taxon>Araneoidea</taxon>
        <taxon>Araneidae</taxon>
        <taxon>Araneus</taxon>
    </lineage>
</organism>